<name>A0A918IEX2_9ACTN</name>
<gene>
    <name evidence="2" type="ORF">GCM10010260_53860</name>
</gene>
<evidence type="ECO:0000313" key="3">
    <source>
        <dbReference type="Proteomes" id="UP000618795"/>
    </source>
</evidence>
<sequence>MTRAIKTLATLAMAGASVLCVTSQASADPNPNNHGSEPMMIQLDTKYHVGVYTCADSGCGKWEDLTLSPGDSILADCWVSGGNVGNMGDVWYRTAQVTVNGSTVDTDQWTWTFAPYVDGAYRFHWTSMPHC</sequence>
<feature type="chain" id="PRO_5038031128" description="Secreted protein" evidence="1">
    <location>
        <begin position="28"/>
        <end position="131"/>
    </location>
</feature>
<keyword evidence="3" id="KW-1185">Reference proteome</keyword>
<evidence type="ECO:0008006" key="4">
    <source>
        <dbReference type="Google" id="ProtNLM"/>
    </source>
</evidence>
<feature type="signal peptide" evidence="1">
    <location>
        <begin position="1"/>
        <end position="27"/>
    </location>
</feature>
<dbReference type="RefSeq" id="WP_191876103.1">
    <property type="nucleotide sequence ID" value="NZ_BMTD01000013.1"/>
</dbReference>
<protein>
    <recommendedName>
        <fullName evidence="4">Secreted protein</fullName>
    </recommendedName>
</protein>
<dbReference type="EMBL" id="BMTD01000013">
    <property type="protein sequence ID" value="GGV09032.1"/>
    <property type="molecule type" value="Genomic_DNA"/>
</dbReference>
<comment type="caution">
    <text evidence="2">The sequence shown here is derived from an EMBL/GenBank/DDBJ whole genome shotgun (WGS) entry which is preliminary data.</text>
</comment>
<reference evidence="2" key="2">
    <citation type="submission" date="2020-09" db="EMBL/GenBank/DDBJ databases">
        <authorList>
            <person name="Sun Q."/>
            <person name="Ohkuma M."/>
        </authorList>
    </citation>
    <scope>NUCLEOTIDE SEQUENCE</scope>
    <source>
        <strain evidence="2">JCM 4369</strain>
    </source>
</reference>
<keyword evidence="1" id="KW-0732">Signal</keyword>
<reference evidence="2" key="1">
    <citation type="journal article" date="2014" name="Int. J. Syst. Evol. Microbiol.">
        <title>Complete genome sequence of Corynebacterium casei LMG S-19264T (=DSM 44701T), isolated from a smear-ripened cheese.</title>
        <authorList>
            <consortium name="US DOE Joint Genome Institute (JGI-PGF)"/>
            <person name="Walter F."/>
            <person name="Albersmeier A."/>
            <person name="Kalinowski J."/>
            <person name="Ruckert C."/>
        </authorList>
    </citation>
    <scope>NUCLEOTIDE SEQUENCE</scope>
    <source>
        <strain evidence="2">JCM 4369</strain>
    </source>
</reference>
<accession>A0A918IEX2</accession>
<evidence type="ECO:0000256" key="1">
    <source>
        <dbReference type="SAM" id="SignalP"/>
    </source>
</evidence>
<dbReference type="AlphaFoldDB" id="A0A918IEX2"/>
<organism evidence="2 3">
    <name type="scientific">Streptomyces filipinensis</name>
    <dbReference type="NCBI Taxonomy" id="66887"/>
    <lineage>
        <taxon>Bacteria</taxon>
        <taxon>Bacillati</taxon>
        <taxon>Actinomycetota</taxon>
        <taxon>Actinomycetes</taxon>
        <taxon>Kitasatosporales</taxon>
        <taxon>Streptomycetaceae</taxon>
        <taxon>Streptomyces</taxon>
    </lineage>
</organism>
<evidence type="ECO:0000313" key="2">
    <source>
        <dbReference type="EMBL" id="GGV09032.1"/>
    </source>
</evidence>
<dbReference type="Proteomes" id="UP000618795">
    <property type="component" value="Unassembled WGS sequence"/>
</dbReference>
<proteinExistence type="predicted"/>